<keyword evidence="2" id="KW-1185">Reference proteome</keyword>
<sequence length="264" mass="30071">MSMPEPQGRYVSDLFENSRHLVQIDIHLEEINIPEGNDLALDWADARFKLKYVFPGLEVIGEQECVGQMTSIRRIEFKHKVGASMGCAGDADIRDIWTRNTLRLRLTADDYELGVAKVDLKKLLTLPFSIADRVYFRMDATPYLMLVPYAELRIKFTSYDYPIDELLSRCSLDQSLDPATWGHARPATASHRITSSRISDGVFHPSSLRRVVEEVPQRATAPAVADYRAPQEEDAPQSDGESVVEIDMRLRRTIARLKQNLRHV</sequence>
<organism evidence="2 3">
    <name type="scientific">Steinernema glaseri</name>
    <dbReference type="NCBI Taxonomy" id="37863"/>
    <lineage>
        <taxon>Eukaryota</taxon>
        <taxon>Metazoa</taxon>
        <taxon>Ecdysozoa</taxon>
        <taxon>Nematoda</taxon>
        <taxon>Chromadorea</taxon>
        <taxon>Rhabditida</taxon>
        <taxon>Tylenchina</taxon>
        <taxon>Panagrolaimomorpha</taxon>
        <taxon>Strongyloidoidea</taxon>
        <taxon>Steinernematidae</taxon>
        <taxon>Steinernema</taxon>
    </lineage>
</organism>
<feature type="region of interest" description="Disordered" evidence="1">
    <location>
        <begin position="222"/>
        <end position="242"/>
    </location>
</feature>
<reference evidence="3" key="1">
    <citation type="submission" date="2016-11" db="UniProtKB">
        <authorList>
            <consortium name="WormBaseParasite"/>
        </authorList>
    </citation>
    <scope>IDENTIFICATION</scope>
</reference>
<name>A0A1I7YHD6_9BILA</name>
<evidence type="ECO:0000313" key="3">
    <source>
        <dbReference type="WBParaSite" id="L893_g16321.t1"/>
    </source>
</evidence>
<accession>A0A1I7YHD6</accession>
<dbReference type="Proteomes" id="UP000095287">
    <property type="component" value="Unplaced"/>
</dbReference>
<proteinExistence type="predicted"/>
<evidence type="ECO:0000313" key="2">
    <source>
        <dbReference type="Proteomes" id="UP000095287"/>
    </source>
</evidence>
<protein>
    <submittedName>
        <fullName evidence="3">SMP-LTD domain-containing protein</fullName>
    </submittedName>
</protein>
<dbReference type="AlphaFoldDB" id="A0A1I7YHD6"/>
<dbReference type="WBParaSite" id="L893_g16321.t1">
    <property type="protein sequence ID" value="L893_g16321.t1"/>
    <property type="gene ID" value="L893_g16321"/>
</dbReference>
<evidence type="ECO:0000256" key="1">
    <source>
        <dbReference type="SAM" id="MobiDB-lite"/>
    </source>
</evidence>